<accession>A0ABQ6P727</accession>
<sequence>MQRRRIMVERLKRGDIVLTAPADPENVRMRERSGEEVSHAMICVGAGSFIDSTADNVHAYNIQRELFGPDDQVFVLRLRSPIEAASLDLVTDFVRSKIGTRYSAIEAGRSLRGSGGPRNNREYCSRLIARAFAAGGISLVSDPDYCTPQELLDSPLLEPLSDMLELVSPEELAARAARPNPVAGMQDCTDAVLEEARTLAPQIETLSDVLELLVIQPEHDARIAKVFRDSGYLDMWRYDLKANPWHYNLDVLEAITTPDNAASTRQMRCRLLEDTYSCAWRFVSGLRDHRLLAATFDLESFHQLADLYATLVENDETRRHVTIGWLDRHFQSDVADHLERIEPHSERWFQFVEVVAPEFAQIARARIDEAGSDVVCSACGANVIKDYRQAKGSKIMPGVPSLRLCESCATRIQSAGLALAPWN</sequence>
<evidence type="ECO:0008006" key="3">
    <source>
        <dbReference type="Google" id="ProtNLM"/>
    </source>
</evidence>
<dbReference type="Gene3D" id="3.90.1720.10">
    <property type="entry name" value="endopeptidase domain like (from Nostoc punctiforme)"/>
    <property type="match status" value="1"/>
</dbReference>
<evidence type="ECO:0000313" key="1">
    <source>
        <dbReference type="EMBL" id="GMM59936.1"/>
    </source>
</evidence>
<keyword evidence="2" id="KW-1185">Reference proteome</keyword>
<protein>
    <recommendedName>
        <fullName evidence="3">Permuted papain-like amidase YaeF/Yiix C92 family enzyme</fullName>
    </recommendedName>
</protein>
<reference evidence="1 2" key="1">
    <citation type="submission" date="2023-06" db="EMBL/GenBank/DDBJ databases">
        <title>Draft genome sequence of Novosphingobium sp. strain IK01.</title>
        <authorList>
            <person name="Hatamoto M."/>
            <person name="Ikarashi T."/>
            <person name="Yamaguchi T."/>
        </authorList>
    </citation>
    <scope>NUCLEOTIDE SEQUENCE [LARGE SCALE GENOMIC DNA]</scope>
    <source>
        <strain evidence="1 2">IK01</strain>
    </source>
</reference>
<dbReference type="SUPFAM" id="SSF54001">
    <property type="entry name" value="Cysteine proteinases"/>
    <property type="match status" value="1"/>
</dbReference>
<gene>
    <name evidence="1" type="ORF">NUTIK01_07130</name>
</gene>
<dbReference type="InterPro" id="IPR038765">
    <property type="entry name" value="Papain-like_cys_pep_sf"/>
</dbReference>
<evidence type="ECO:0000313" key="2">
    <source>
        <dbReference type="Proteomes" id="UP001187221"/>
    </source>
</evidence>
<dbReference type="Proteomes" id="UP001187221">
    <property type="component" value="Unassembled WGS sequence"/>
</dbReference>
<organism evidence="1 2">
    <name type="scientific">Novosphingobium pituita</name>
    <dbReference type="NCBI Taxonomy" id="3056842"/>
    <lineage>
        <taxon>Bacteria</taxon>
        <taxon>Pseudomonadati</taxon>
        <taxon>Pseudomonadota</taxon>
        <taxon>Alphaproteobacteria</taxon>
        <taxon>Sphingomonadales</taxon>
        <taxon>Sphingomonadaceae</taxon>
        <taxon>Novosphingobium</taxon>
    </lineage>
</organism>
<name>A0ABQ6P727_9SPHN</name>
<proteinExistence type="predicted"/>
<comment type="caution">
    <text evidence="1">The sequence shown here is derived from an EMBL/GenBank/DDBJ whole genome shotgun (WGS) entry which is preliminary data.</text>
</comment>
<dbReference type="EMBL" id="BTFW01000001">
    <property type="protein sequence ID" value="GMM59936.1"/>
    <property type="molecule type" value="Genomic_DNA"/>
</dbReference>